<protein>
    <recommendedName>
        <fullName evidence="3">TFIIB-type domain-containing protein</fullName>
    </recommendedName>
</protein>
<organism evidence="1 2">
    <name type="scientific">Acetobacter senegalensis</name>
    <dbReference type="NCBI Taxonomy" id="446692"/>
    <lineage>
        <taxon>Bacteria</taxon>
        <taxon>Pseudomonadati</taxon>
        <taxon>Pseudomonadota</taxon>
        <taxon>Alphaproteobacteria</taxon>
        <taxon>Acetobacterales</taxon>
        <taxon>Acetobacteraceae</taxon>
        <taxon>Acetobacter</taxon>
    </lineage>
</organism>
<name>A0A252EKV6_9PROT</name>
<sequence>MSELGSLQFSPKCPKCGGDLGVEVRDGEPGGDDKVVCQSCGFVAGTRNEVSKKFIAENRSEIEKAAADKIREALRKALRK</sequence>
<accession>A0A252EKV6</accession>
<gene>
    <name evidence="1" type="ORF">HK16_05840</name>
</gene>
<dbReference type="AlphaFoldDB" id="A0A252EKV6"/>
<dbReference type="Proteomes" id="UP000195072">
    <property type="component" value="Unassembled WGS sequence"/>
</dbReference>
<proteinExistence type="predicted"/>
<evidence type="ECO:0000313" key="1">
    <source>
        <dbReference type="EMBL" id="OUL67070.1"/>
    </source>
</evidence>
<evidence type="ECO:0008006" key="3">
    <source>
        <dbReference type="Google" id="ProtNLM"/>
    </source>
</evidence>
<reference evidence="1 2" key="1">
    <citation type="submission" date="2014-06" db="EMBL/GenBank/DDBJ databases">
        <authorList>
            <person name="Ju J."/>
            <person name="Zhang J."/>
        </authorList>
    </citation>
    <scope>NUCLEOTIDE SEQUENCE [LARGE SCALE GENOMIC DNA]</scope>
    <source>
        <strain evidence="1">DmL_050</strain>
    </source>
</reference>
<comment type="caution">
    <text evidence="1">The sequence shown here is derived from an EMBL/GenBank/DDBJ whole genome shotgun (WGS) entry which is preliminary data.</text>
</comment>
<dbReference type="EMBL" id="JOOZ01000020">
    <property type="protein sequence ID" value="OUL67070.1"/>
    <property type="molecule type" value="Genomic_DNA"/>
</dbReference>
<evidence type="ECO:0000313" key="2">
    <source>
        <dbReference type="Proteomes" id="UP000195072"/>
    </source>
</evidence>